<organism evidence="2 3">
    <name type="scientific">Perkinsus olseni</name>
    <name type="common">Perkinsus atlanticus</name>
    <dbReference type="NCBI Taxonomy" id="32597"/>
    <lineage>
        <taxon>Eukaryota</taxon>
        <taxon>Sar</taxon>
        <taxon>Alveolata</taxon>
        <taxon>Perkinsozoa</taxon>
        <taxon>Perkinsea</taxon>
        <taxon>Perkinsida</taxon>
        <taxon>Perkinsidae</taxon>
        <taxon>Perkinsus</taxon>
    </lineage>
</organism>
<gene>
    <name evidence="2" type="ORF">FOZ63_006201</name>
</gene>
<evidence type="ECO:0000313" key="3">
    <source>
        <dbReference type="Proteomes" id="UP000553632"/>
    </source>
</evidence>
<dbReference type="Proteomes" id="UP000553632">
    <property type="component" value="Unassembled WGS sequence"/>
</dbReference>
<evidence type="ECO:0000313" key="2">
    <source>
        <dbReference type="EMBL" id="KAF4720334.1"/>
    </source>
</evidence>
<evidence type="ECO:0000256" key="1">
    <source>
        <dbReference type="SAM" id="Coils"/>
    </source>
</evidence>
<reference evidence="2 3" key="1">
    <citation type="submission" date="2020-04" db="EMBL/GenBank/DDBJ databases">
        <title>Perkinsus olseni comparative genomics.</title>
        <authorList>
            <person name="Bogema D.R."/>
        </authorList>
    </citation>
    <scope>NUCLEOTIDE SEQUENCE [LARGE SCALE GENOMIC DNA]</scope>
    <source>
        <strain evidence="2 3">ATCC PRA-207</strain>
    </source>
</reference>
<accession>A0A7J6RHW8</accession>
<proteinExistence type="predicted"/>
<sequence>MSLTKSLGGVDLGQLSRRLTSLQEEATQKFAALEQQIARTREQGSSFVNEVSNGRLVEDRNELESRLAATERTLTERLMALEELEKSRHNPKDVQEASLLRGQIHAQEARINTLLAESAHPVRAPGLSH</sequence>
<keyword evidence="3" id="KW-1185">Reference proteome</keyword>
<dbReference type="AlphaFoldDB" id="A0A7J6RHW8"/>
<protein>
    <submittedName>
        <fullName evidence="2">Uncharacterized protein</fullName>
    </submittedName>
</protein>
<keyword evidence="1" id="KW-0175">Coiled coil</keyword>
<dbReference type="EMBL" id="JABANO010025381">
    <property type="protein sequence ID" value="KAF4720334.1"/>
    <property type="molecule type" value="Genomic_DNA"/>
</dbReference>
<name>A0A7J6RHW8_PEROL</name>
<comment type="caution">
    <text evidence="2">The sequence shown here is derived from an EMBL/GenBank/DDBJ whole genome shotgun (WGS) entry which is preliminary data.</text>
</comment>
<feature type="coiled-coil region" evidence="1">
    <location>
        <begin position="16"/>
        <end position="73"/>
    </location>
</feature>